<organism evidence="2 3">
    <name type="scientific">Olea europaea subsp. europaea</name>
    <dbReference type="NCBI Taxonomy" id="158383"/>
    <lineage>
        <taxon>Eukaryota</taxon>
        <taxon>Viridiplantae</taxon>
        <taxon>Streptophyta</taxon>
        <taxon>Embryophyta</taxon>
        <taxon>Tracheophyta</taxon>
        <taxon>Spermatophyta</taxon>
        <taxon>Magnoliopsida</taxon>
        <taxon>eudicotyledons</taxon>
        <taxon>Gunneridae</taxon>
        <taxon>Pentapetalae</taxon>
        <taxon>asterids</taxon>
        <taxon>lamiids</taxon>
        <taxon>Lamiales</taxon>
        <taxon>Oleaceae</taxon>
        <taxon>Oleeae</taxon>
        <taxon>Olea</taxon>
    </lineage>
</organism>
<dbReference type="PANTHER" id="PTHR35307:SF3">
    <property type="entry name" value="DUF4220 DOMAIN-CONTAINING PROTEIN"/>
    <property type="match status" value="1"/>
</dbReference>
<comment type="caution">
    <text evidence="2">The sequence shown here is derived from an EMBL/GenBank/DDBJ whole genome shotgun (WGS) entry which is preliminary data.</text>
</comment>
<keyword evidence="1" id="KW-0472">Membrane</keyword>
<feature type="transmembrane region" description="Helical" evidence="1">
    <location>
        <begin position="104"/>
        <end position="121"/>
    </location>
</feature>
<feature type="transmembrane region" description="Helical" evidence="1">
    <location>
        <begin position="292"/>
        <end position="313"/>
    </location>
</feature>
<feature type="transmembrane region" description="Helical" evidence="1">
    <location>
        <begin position="369"/>
        <end position="396"/>
    </location>
</feature>
<name>A0A8S0PLJ0_OLEEU</name>
<keyword evidence="3" id="KW-1185">Reference proteome</keyword>
<evidence type="ECO:0000313" key="3">
    <source>
        <dbReference type="Proteomes" id="UP000594638"/>
    </source>
</evidence>
<dbReference type="Proteomes" id="UP000594638">
    <property type="component" value="Unassembled WGS sequence"/>
</dbReference>
<accession>A0A8S0PLJ0</accession>
<feature type="transmembrane region" description="Helical" evidence="1">
    <location>
        <begin position="172"/>
        <end position="193"/>
    </location>
</feature>
<sequence>MDSFQCGRGCYNWSDCRDICDQDTMKVVQNTLDSPMPWIGMYIAAASVVCSLAMAADAFHGFRSKRLWFPCKYFSFNAMSLTLLAVTLKLPVDFTANTLGMNESIARVSSLVFMSIVMKNFMTSLGTMDDNEVLLNLAALGIMIITVIGNVYAHLFAMYSYPGLPGVLYEEIVATGFIFISLVMFCSSALTVLTTKSYIECKYQEMHKIALDEEKVDGPKFPVDKLRLVIKKYWVMAVTGCPQFVMARSVTCTASGLMCVLVALTLIEAYIRIPRLYIAERYFSSYKWSIKWILYVQSIGVALGIIGPAFRWFTAARFKCSDIGRKSFKIELKIESYWLQRLVDLKESPLPLQIRHHKWKKILHDVRRLLLNCCLGVQCLLVWASELVLLVSASFFHHIRKLKIFVMGASDDTEGSDYGGDAQLDLTRYVLLLQGEPEIPKKTLKIIWNEVDRMTEKGKRQKPINLIELLHKSNNFNGARKFDNNRVPSLHSQEPPNSWSLPVVTLACIAIALPNVSNDNANQLVRCVGEGLTFLKLIDKILDKNGDFKVIRNAADVIWVGVDLNCKWQDKDLRKISLQSKTSKEPLEELSNDAERTVKRFLGEVNNFLIDKPLNWPIKIIAANSMYRISQTILLASGNKETDEGLFDHLSVMIADILAASLTNLPHVITKICHHNSQKERQNSVRQAAFLLGETEEILQNFQQREIPNLDPDKPAYNDELRTFIEEDNGKYPASISSIGRETQQSNEELVAIEFHS</sequence>
<protein>
    <submittedName>
        <fullName evidence="2">Uncharacterized protein</fullName>
    </submittedName>
</protein>
<feature type="transmembrane region" description="Helical" evidence="1">
    <location>
        <begin position="39"/>
        <end position="62"/>
    </location>
</feature>
<dbReference type="AlphaFoldDB" id="A0A8S0PLJ0"/>
<keyword evidence="1" id="KW-1133">Transmembrane helix</keyword>
<dbReference type="Gramene" id="OE9A110092T1">
    <property type="protein sequence ID" value="OE9A110092C1"/>
    <property type="gene ID" value="OE9A110092"/>
</dbReference>
<proteinExistence type="predicted"/>
<evidence type="ECO:0000256" key="1">
    <source>
        <dbReference type="SAM" id="Phobius"/>
    </source>
</evidence>
<feature type="transmembrane region" description="Helical" evidence="1">
    <location>
        <begin position="252"/>
        <end position="272"/>
    </location>
</feature>
<feature type="transmembrane region" description="Helical" evidence="1">
    <location>
        <begin position="133"/>
        <end position="152"/>
    </location>
</feature>
<dbReference type="EMBL" id="CACTIH010000107">
    <property type="protein sequence ID" value="CAA2954135.1"/>
    <property type="molecule type" value="Genomic_DNA"/>
</dbReference>
<feature type="transmembrane region" description="Helical" evidence="1">
    <location>
        <begin position="74"/>
        <end position="92"/>
    </location>
</feature>
<dbReference type="PANTHER" id="PTHR35307">
    <property type="entry name" value="PROTEIN, PUTATIVE-RELATED"/>
    <property type="match status" value="1"/>
</dbReference>
<gene>
    <name evidence="2" type="ORF">OLEA9_A110092</name>
</gene>
<reference evidence="2 3" key="1">
    <citation type="submission" date="2019-12" db="EMBL/GenBank/DDBJ databases">
        <authorList>
            <person name="Alioto T."/>
            <person name="Alioto T."/>
            <person name="Gomez Garrido J."/>
        </authorList>
    </citation>
    <scope>NUCLEOTIDE SEQUENCE [LARGE SCALE GENOMIC DNA]</scope>
</reference>
<keyword evidence="1" id="KW-0812">Transmembrane</keyword>
<evidence type="ECO:0000313" key="2">
    <source>
        <dbReference type="EMBL" id="CAA2954135.1"/>
    </source>
</evidence>
<dbReference type="OrthoDB" id="1915303at2759"/>